<name>A0ABW8D8C7_9GAMM</name>
<protein>
    <submittedName>
        <fullName evidence="4">HAD family acid phosphatase</fullName>
    </submittedName>
</protein>
<dbReference type="InterPro" id="IPR014403">
    <property type="entry name" value="APS1/VSP"/>
</dbReference>
<dbReference type="PIRSF" id="PIRSF002674">
    <property type="entry name" value="VSP"/>
    <property type="match status" value="1"/>
</dbReference>
<dbReference type="PANTHER" id="PTHR31284:SF10">
    <property type="entry name" value="ACID PHOSPHATASE-LIKE PROTEIN"/>
    <property type="match status" value="1"/>
</dbReference>
<organism evidence="4 5">
    <name type="scientific">Legionella lytica</name>
    <dbReference type="NCBI Taxonomy" id="96232"/>
    <lineage>
        <taxon>Bacteria</taxon>
        <taxon>Pseudomonadati</taxon>
        <taxon>Pseudomonadota</taxon>
        <taxon>Gammaproteobacteria</taxon>
        <taxon>Legionellales</taxon>
        <taxon>Legionellaceae</taxon>
        <taxon>Legionella</taxon>
    </lineage>
</organism>
<evidence type="ECO:0000256" key="3">
    <source>
        <dbReference type="SAM" id="SignalP"/>
    </source>
</evidence>
<keyword evidence="5" id="KW-1185">Reference proteome</keyword>
<reference evidence="4 5" key="1">
    <citation type="submission" date="2024-08" db="EMBL/GenBank/DDBJ databases">
        <title>Draft Genome Sequence of Legionella lytica strain DSB2004, Isolated From a Fire Sprinkler System.</title>
        <authorList>
            <person name="Everhart A.D."/>
            <person name="Kidane D.T."/>
            <person name="Farone A.L."/>
            <person name="Farone M.B."/>
        </authorList>
    </citation>
    <scope>NUCLEOTIDE SEQUENCE [LARGE SCALE GENOMIC DNA]</scope>
    <source>
        <strain evidence="4 5">DSB2004</strain>
    </source>
</reference>
<evidence type="ECO:0000313" key="5">
    <source>
        <dbReference type="Proteomes" id="UP001615550"/>
    </source>
</evidence>
<sequence>MKRLLKKLPLTALAFCSALTVTATTYAEPPNLTWVKNELKQYHDSGRYENDLAQVVAKAQHFINQQARMNAKRQNPKKLAIILDIDETSLSNYKYMIKRDFTGTKAQFHQEVMAASSPAIKPTLSLYNNAIQHGVNVFFITGRRQPETHATIKNLHRAGYHKWAGLYLRPSGYEQKSIIPFKSRTRELITQQGYTIIATIGDQYSDIKGGYAEKGYKLPNPYYYLP</sequence>
<dbReference type="Proteomes" id="UP001615550">
    <property type="component" value="Unassembled WGS sequence"/>
</dbReference>
<dbReference type="PANTHER" id="PTHR31284">
    <property type="entry name" value="ACID PHOSPHATASE-LIKE PROTEIN"/>
    <property type="match status" value="1"/>
</dbReference>
<dbReference type="EMBL" id="JBGORX010000003">
    <property type="protein sequence ID" value="MFJ1268962.1"/>
    <property type="molecule type" value="Genomic_DNA"/>
</dbReference>
<evidence type="ECO:0000256" key="2">
    <source>
        <dbReference type="ARBA" id="ARBA00023180"/>
    </source>
</evidence>
<dbReference type="SUPFAM" id="SSF56784">
    <property type="entry name" value="HAD-like"/>
    <property type="match status" value="1"/>
</dbReference>
<accession>A0ABW8D8C7</accession>
<dbReference type="Gene3D" id="3.40.50.1000">
    <property type="entry name" value="HAD superfamily/HAD-like"/>
    <property type="match status" value="1"/>
</dbReference>
<dbReference type="InterPro" id="IPR005519">
    <property type="entry name" value="Acid_phosphat_B-like"/>
</dbReference>
<comment type="caution">
    <text evidence="4">The sequence shown here is derived from an EMBL/GenBank/DDBJ whole genome shotgun (WGS) entry which is preliminary data.</text>
</comment>
<dbReference type="InterPro" id="IPR036412">
    <property type="entry name" value="HAD-like_sf"/>
</dbReference>
<proteinExistence type="predicted"/>
<dbReference type="Pfam" id="PF03767">
    <property type="entry name" value="Acid_phosphat_B"/>
    <property type="match status" value="1"/>
</dbReference>
<evidence type="ECO:0000313" key="4">
    <source>
        <dbReference type="EMBL" id="MFJ1268962.1"/>
    </source>
</evidence>
<gene>
    <name evidence="4" type="ORF">ACD661_10370</name>
</gene>
<dbReference type="InterPro" id="IPR023214">
    <property type="entry name" value="HAD_sf"/>
</dbReference>
<evidence type="ECO:0000256" key="1">
    <source>
        <dbReference type="ARBA" id="ARBA00022729"/>
    </source>
</evidence>
<keyword evidence="1 3" id="KW-0732">Signal</keyword>
<dbReference type="RefSeq" id="WP_400187786.1">
    <property type="nucleotide sequence ID" value="NZ_JBGORX010000003.1"/>
</dbReference>
<feature type="chain" id="PRO_5045105644" evidence="3">
    <location>
        <begin position="24"/>
        <end position="226"/>
    </location>
</feature>
<feature type="signal peptide" evidence="3">
    <location>
        <begin position="1"/>
        <end position="23"/>
    </location>
</feature>
<keyword evidence="2" id="KW-0325">Glycoprotein</keyword>